<proteinExistence type="predicted"/>
<keyword evidence="2" id="KW-1185">Reference proteome</keyword>
<dbReference type="EMBL" id="SPMZ01000029">
    <property type="protein sequence ID" value="NMQ19655.1"/>
    <property type="molecule type" value="Genomic_DNA"/>
</dbReference>
<dbReference type="Proteomes" id="UP000760480">
    <property type="component" value="Unassembled WGS sequence"/>
</dbReference>
<accession>A0ABX1TMI8</accession>
<reference evidence="1 2" key="1">
    <citation type="submission" date="2019-03" db="EMBL/GenBank/DDBJ databases">
        <title>Metabolic reconstructions from genomes of highly enriched 'Candidatus Accumulibacter' and 'Candidatus Competibacter' bioreactor populations.</title>
        <authorList>
            <person name="Annavajhala M.K."/>
            <person name="Welles L."/>
            <person name="Abbas B."/>
            <person name="Sorokin D."/>
            <person name="Park H."/>
            <person name="Van Loosdrecht M."/>
            <person name="Chandran K."/>
        </authorList>
    </citation>
    <scope>NUCLEOTIDE SEQUENCE [LARGE SCALE GENOMIC DNA]</scope>
    <source>
        <strain evidence="1 2">SBR_G</strain>
    </source>
</reference>
<evidence type="ECO:0008006" key="3">
    <source>
        <dbReference type="Google" id="ProtNLM"/>
    </source>
</evidence>
<gene>
    <name evidence="1" type="ORF">E4P82_10870</name>
</gene>
<protein>
    <recommendedName>
        <fullName evidence="3">Cation transporter</fullName>
    </recommendedName>
</protein>
<comment type="caution">
    <text evidence="1">The sequence shown here is derived from an EMBL/GenBank/DDBJ whole genome shotgun (WGS) entry which is preliminary data.</text>
</comment>
<name>A0ABX1TMI8_9GAMM</name>
<evidence type="ECO:0000313" key="2">
    <source>
        <dbReference type="Proteomes" id="UP000760480"/>
    </source>
</evidence>
<organism evidence="1 2">
    <name type="scientific">Candidatus Competibacter phosphatis</name>
    <dbReference type="NCBI Taxonomy" id="221280"/>
    <lineage>
        <taxon>Bacteria</taxon>
        <taxon>Pseudomonadati</taxon>
        <taxon>Pseudomonadota</taxon>
        <taxon>Gammaproteobacteria</taxon>
        <taxon>Candidatus Competibacteraceae</taxon>
        <taxon>Candidatus Competibacter</taxon>
    </lineage>
</organism>
<evidence type="ECO:0000313" key="1">
    <source>
        <dbReference type="EMBL" id="NMQ19655.1"/>
    </source>
</evidence>
<sequence>MASLLPHLRLIHHVRGRLRLRLRTGVSHWLAQYPDAVPEAWLAQLPGIAALRLNKAAASLVIEYDARRIPPQWWERLLHSRDEALPDLLAEVGLIVDRAHLFSHPSEGVFA</sequence>